<dbReference type="Pfam" id="PF09346">
    <property type="entry name" value="SMI1_KNR4"/>
    <property type="match status" value="1"/>
</dbReference>
<protein>
    <submittedName>
        <fullName evidence="2">Cell wall assembly regulator SMI1</fullName>
    </submittedName>
</protein>
<dbReference type="EMBL" id="FZOF01000007">
    <property type="protein sequence ID" value="SNS66861.1"/>
    <property type="molecule type" value="Genomic_DNA"/>
</dbReference>
<evidence type="ECO:0000313" key="3">
    <source>
        <dbReference type="Proteomes" id="UP000198280"/>
    </source>
</evidence>
<proteinExistence type="predicted"/>
<dbReference type="InterPro" id="IPR037883">
    <property type="entry name" value="Knr4/Smi1-like_sf"/>
</dbReference>
<evidence type="ECO:0000313" key="2">
    <source>
        <dbReference type="EMBL" id="SNS66861.1"/>
    </source>
</evidence>
<dbReference type="OrthoDB" id="3287229at2"/>
<dbReference type="InterPro" id="IPR018958">
    <property type="entry name" value="Knr4/Smi1-like_dom"/>
</dbReference>
<name>A0A239GCR9_9ACTN</name>
<reference evidence="2 3" key="1">
    <citation type="submission" date="2017-06" db="EMBL/GenBank/DDBJ databases">
        <authorList>
            <person name="Kim H.J."/>
            <person name="Triplett B.A."/>
        </authorList>
    </citation>
    <scope>NUCLEOTIDE SEQUENCE [LARGE SCALE GENOMIC DNA]</scope>
    <source>
        <strain evidence="2 3">CGMCC 4.1858</strain>
    </source>
</reference>
<keyword evidence="3" id="KW-1185">Reference proteome</keyword>
<dbReference type="Proteomes" id="UP000198280">
    <property type="component" value="Unassembled WGS sequence"/>
</dbReference>
<sequence length="189" mass="20153">MSTSWRRIHAWLATHSASTAALLNPPATRDEVAVAEGVLGVRFPGELVESLCCHDGVADWAALLPEGQSPLAVAAIVDHWRMCMQVASDVDGLTVPPWEDEPWWHPLWLPWAVGADGTAQVIDLRPGPGHGRLGWAGHGGSGDFSDAVPSLTRYLHEVAEALHHGGGVRGMHPFPTSDGGLWWDEAGAG</sequence>
<dbReference type="PANTHER" id="PTHR47432">
    <property type="entry name" value="CELL WALL ASSEMBLY REGULATOR SMI1"/>
    <property type="match status" value="1"/>
</dbReference>
<dbReference type="PANTHER" id="PTHR47432:SF1">
    <property type="entry name" value="CELL WALL ASSEMBLY REGULATOR SMI1"/>
    <property type="match status" value="1"/>
</dbReference>
<evidence type="ECO:0000259" key="1">
    <source>
        <dbReference type="Pfam" id="PF09346"/>
    </source>
</evidence>
<gene>
    <name evidence="2" type="ORF">SAMN05216252_107338</name>
</gene>
<dbReference type="InterPro" id="IPR051873">
    <property type="entry name" value="KNR4/SMI1_regulator"/>
</dbReference>
<organism evidence="2 3">
    <name type="scientific">Actinacidiphila glaucinigra</name>
    <dbReference type="NCBI Taxonomy" id="235986"/>
    <lineage>
        <taxon>Bacteria</taxon>
        <taxon>Bacillati</taxon>
        <taxon>Actinomycetota</taxon>
        <taxon>Actinomycetes</taxon>
        <taxon>Kitasatosporales</taxon>
        <taxon>Streptomycetaceae</taxon>
        <taxon>Actinacidiphila</taxon>
    </lineage>
</organism>
<feature type="domain" description="Knr4/Smi1-like" evidence="1">
    <location>
        <begin position="26"/>
        <end position="134"/>
    </location>
</feature>
<dbReference type="AlphaFoldDB" id="A0A239GCR9"/>
<dbReference type="SUPFAM" id="SSF160631">
    <property type="entry name" value="SMI1/KNR4-like"/>
    <property type="match status" value="1"/>
</dbReference>
<accession>A0A239GCR9</accession>